<dbReference type="InterPro" id="IPR036388">
    <property type="entry name" value="WH-like_DNA-bd_sf"/>
</dbReference>
<proteinExistence type="inferred from homology"/>
<reference evidence="4" key="2">
    <citation type="submission" date="2015-03" db="EMBL/GenBank/DDBJ databases">
        <authorList>
            <consortium name="Pathogen Informatics"/>
        </authorList>
    </citation>
    <scope>NUCLEOTIDE SEQUENCE [LARGE SCALE GENOMIC DNA]</scope>
    <source>
        <strain evidence="4">IP27925</strain>
    </source>
</reference>
<evidence type="ECO:0000256" key="1">
    <source>
        <dbReference type="ARBA" id="ARBA00006479"/>
    </source>
</evidence>
<dbReference type="KEGG" id="yak:ACZ76_17470"/>
<dbReference type="Gene3D" id="3.30.420.40">
    <property type="match status" value="2"/>
</dbReference>
<dbReference type="GeneID" id="61901884"/>
<dbReference type="EMBL" id="CQEM01000008">
    <property type="protein sequence ID" value="CNL15128.1"/>
    <property type="molecule type" value="Genomic_DNA"/>
</dbReference>
<evidence type="ECO:0000313" key="2">
    <source>
        <dbReference type="EMBL" id="AKP35182.1"/>
    </source>
</evidence>
<dbReference type="PANTHER" id="PTHR18964">
    <property type="entry name" value="ROK (REPRESSOR, ORF, KINASE) FAMILY"/>
    <property type="match status" value="1"/>
</dbReference>
<accession>A0A0T9U212</accession>
<dbReference type="CDD" id="cd23763">
    <property type="entry name" value="ASKHA_ATPase_ROK"/>
    <property type="match status" value="1"/>
</dbReference>
<dbReference type="SUPFAM" id="SSF46785">
    <property type="entry name" value="Winged helix' DNA-binding domain"/>
    <property type="match status" value="1"/>
</dbReference>
<dbReference type="Proteomes" id="UP000040088">
    <property type="component" value="Unassembled WGS sequence"/>
</dbReference>
<reference evidence="2 5" key="1">
    <citation type="journal article" date="2015" name="Genome Announc.">
        <title>De Novo Genome Sequence of Yersinia aleksiciae Y159T.</title>
        <authorList>
            <person name="Sprague L.D."/>
            <person name="Neubauer H."/>
        </authorList>
    </citation>
    <scope>NUCLEOTIDE SEQUENCE [LARGE SCALE GENOMIC DNA]</scope>
    <source>
        <strain evidence="2 5">159</strain>
    </source>
</reference>
<evidence type="ECO:0000313" key="3">
    <source>
        <dbReference type="EMBL" id="CNL15128.1"/>
    </source>
</evidence>
<name>A0A0T9U212_YERAE</name>
<dbReference type="InterPro" id="IPR000600">
    <property type="entry name" value="ROK"/>
</dbReference>
<evidence type="ECO:0000313" key="5">
    <source>
        <dbReference type="Proteomes" id="UP000069914"/>
    </source>
</evidence>
<dbReference type="RefSeq" id="WP_048620051.1">
    <property type="nucleotide sequence ID" value="NZ_CABMLM010000004.1"/>
</dbReference>
<sequence length="341" mass="37766">MTTVPLNTTRQMKQKNIMLVTSTLKSLISATKGDISNHTGLSLATCGTILNELCSKGEIIEESFDESRGGRPAKRYIYNSNYFSLLSIYVEGTNTSGIISSRLTSADNKTIEEHDETYSKFTVEALIAHIQKIADKHSNIKAIGLGLPGVVVSGNVLSCDITSLEGLAIAEQLSARFGIFVQVGNDMNYTAFGFYRNNCRNIDEPIAYIYMPPRHCAGCGIVISGKMLRGASQFAGEVSKLPFYDNFENSINIKSHHTLVIERLINIASSLIAIINPVTIAISGELVSQNCIEDLYSELLNRFDSKNIPHFVYRDSIKSDYHNGISEYTLDAYNNFRVFRI</sequence>
<keyword evidence="5" id="KW-1185">Reference proteome</keyword>
<dbReference type="InterPro" id="IPR043129">
    <property type="entry name" value="ATPase_NBD"/>
</dbReference>
<dbReference type="SUPFAM" id="SSF53067">
    <property type="entry name" value="Actin-like ATPase domain"/>
    <property type="match status" value="2"/>
</dbReference>
<dbReference type="OrthoDB" id="6501901at2"/>
<comment type="similarity">
    <text evidence="1">Belongs to the ROK (NagC/XylR) family.</text>
</comment>
<protein>
    <submittedName>
        <fullName evidence="3">Putative ROK-family transcriptional regulator</fullName>
    </submittedName>
    <submittedName>
        <fullName evidence="2">ROK family transcriptional regulator</fullName>
    </submittedName>
</protein>
<dbReference type="EMBL" id="CP011975">
    <property type="protein sequence ID" value="AKP35182.1"/>
    <property type="molecule type" value="Genomic_DNA"/>
</dbReference>
<dbReference type="Pfam" id="PF00480">
    <property type="entry name" value="ROK"/>
    <property type="match status" value="1"/>
</dbReference>
<dbReference type="PANTHER" id="PTHR18964:SF149">
    <property type="entry name" value="BIFUNCTIONAL UDP-N-ACETYLGLUCOSAMINE 2-EPIMERASE_N-ACETYLMANNOSAMINE KINASE"/>
    <property type="match status" value="1"/>
</dbReference>
<dbReference type="AlphaFoldDB" id="A0A0T9U212"/>
<gene>
    <name evidence="2" type="ORF">ACZ76_17470</name>
    <name evidence="3" type="ORF">ERS008460_02025</name>
</gene>
<dbReference type="Proteomes" id="UP000069914">
    <property type="component" value="Chromosome"/>
</dbReference>
<dbReference type="InterPro" id="IPR036390">
    <property type="entry name" value="WH_DNA-bd_sf"/>
</dbReference>
<dbReference type="Gene3D" id="1.10.10.10">
    <property type="entry name" value="Winged helix-like DNA-binding domain superfamily/Winged helix DNA-binding domain"/>
    <property type="match status" value="1"/>
</dbReference>
<reference evidence="3" key="3">
    <citation type="submission" date="2015-03" db="EMBL/GenBank/DDBJ databases">
        <authorList>
            <person name="Murphy D."/>
        </authorList>
    </citation>
    <scope>NUCLEOTIDE SEQUENCE [LARGE SCALE GENOMIC DNA]</scope>
    <source>
        <strain evidence="3">IP27925</strain>
    </source>
</reference>
<evidence type="ECO:0000313" key="4">
    <source>
        <dbReference type="Proteomes" id="UP000040088"/>
    </source>
</evidence>
<organism evidence="3 4">
    <name type="scientific">Yersinia aleksiciae</name>
    <dbReference type="NCBI Taxonomy" id="263819"/>
    <lineage>
        <taxon>Bacteria</taxon>
        <taxon>Pseudomonadati</taxon>
        <taxon>Pseudomonadota</taxon>
        <taxon>Gammaproteobacteria</taxon>
        <taxon>Enterobacterales</taxon>
        <taxon>Yersiniaceae</taxon>
        <taxon>Yersinia</taxon>
    </lineage>
</organism>